<feature type="transmembrane region" description="Helical" evidence="2">
    <location>
        <begin position="902"/>
        <end position="923"/>
    </location>
</feature>
<keyword evidence="2" id="KW-1133">Transmembrane helix</keyword>
<sequence>MAPDALRRASPWLWSLFVSGHLAQGGTSNVPWCAPLPGRSYGNHVLLVERDALSHLPLPAGSSHDAGDWDMDGDVDVVVGDASGSLHYFENLGDNLAERSGRDSPFHSVRVPGLAVPRLVDWDGDGDLDLLVGAEDGQVYFYQRIDEHALLDRGPVYSALSGPFGFSVVDWDGDGDLDLIACGDSPKLRYFERSAPEELVELTGLANPFAGFQVHKQDEACHIHTADWDGDGDADFMYVGENLRYFSRTARGTLVQRQLHLNPFYDLQRRDVNLQQLSFVDWNGDGALDIIVNNVQSNSSLRLFVRERVLQGLVEGEWAGPHGLAEPGGVARFYVPCAVDWDGDGDIDLLVGCSNGTVDYYERTSQGLVHRQGGANPFDGIMSNVVAVPRAVDWDGDGDMDLLLSGFHADGDEDASVRFFERLKDGSLIERVGLENPLHDFVADGEMLVVPRPIDWDSDGDVDFLVAGASGQIRYFKRLDDGSLQERLGAENPFDGVDVGLGSAVEVADWDGDGQLDILVGTHRGRVRFFRQLENQSFLELTGDLNPLARVKTVRARFSVMPYVADWDSDGDSDFLAGVFTGDFSGVLVFNRGHCSQHDWCLSRGFTKGTSDTCSCILGYDLKDCSGCDESYFSAPPAATLSRECLPCPGAEDGFVCSRRGHCQDDATALRSLQGSRQSRLQLATITGNGSCACNPPFSGDGCENGECPPGQQYAQEELFMCQPCYPGWFKAKPGNIEQCKICEAGHFSSRFGSAVCSRCRSPYFRSVVDLTRTSCDFAAINIPIAIGVVLCSILLVLLLPWMFCPTVPLADVRLQPAGVTISTTGRHWLLDNRLARVSFRHTEVPWLDQGSYTVKLVSERQLLLCDKQGNAVATDTDTSCGTLHFWPCHSARMTGTFGVPFTCWMLLLWGCLAGILYMANIWQESHGFYATYLELFMMCIGALAALGFSCWRQRALKHTDLQRDLCSFERQLQDLHHNPQRSCPRGQERGITAGQLWDFFIFWQSYICSRNMYYVVSNMVKPLTRHRKVSYVELAGSCCLQWFVSHYWGTPFCHFIGTVRKHAETLSDPSPVSWMLASYWVCSFANNQWRVDEEVGFSWDQSSFYLALRSGTCIGTVMVFDNDALPLTRSWCLFELLQTAELSRNNPRFVGLQICTPSGVMSLGHRCMTHVLAREPAGRRLVVPYIYICRYRIYRKHLQKFFSSNI</sequence>
<comment type="caution">
    <text evidence="6">The sequence shown here is derived from an EMBL/GenBank/DDBJ whole genome shotgun (WGS) entry which is preliminary data.</text>
</comment>
<dbReference type="Gene3D" id="2.10.25.10">
    <property type="entry name" value="Laminin"/>
    <property type="match status" value="1"/>
</dbReference>
<dbReference type="SMART" id="SM01411">
    <property type="entry name" value="Ephrin_rec_like"/>
    <property type="match status" value="2"/>
</dbReference>
<keyword evidence="2" id="KW-0472">Membrane</keyword>
<keyword evidence="7" id="KW-1185">Reference proteome</keyword>
<evidence type="ECO:0000313" key="7">
    <source>
        <dbReference type="Proteomes" id="UP000604046"/>
    </source>
</evidence>
<evidence type="ECO:0000313" key="6">
    <source>
        <dbReference type="EMBL" id="CAE7594378.1"/>
    </source>
</evidence>
<feature type="signal peptide" evidence="3">
    <location>
        <begin position="1"/>
        <end position="28"/>
    </location>
</feature>
<dbReference type="SUPFAM" id="SSF69318">
    <property type="entry name" value="Integrin alpha N-terminal domain"/>
    <property type="match status" value="3"/>
</dbReference>
<protein>
    <recommendedName>
        <fullName evidence="4 5">EGF-like domain-containing protein</fullName>
    </recommendedName>
</protein>
<evidence type="ECO:0000256" key="1">
    <source>
        <dbReference type="ARBA" id="ARBA00022729"/>
    </source>
</evidence>
<dbReference type="PROSITE" id="PS00022">
    <property type="entry name" value="EGF_1"/>
    <property type="match status" value="1"/>
</dbReference>
<evidence type="ECO:0000256" key="3">
    <source>
        <dbReference type="SAM" id="SignalP"/>
    </source>
</evidence>
<proteinExistence type="predicted"/>
<organism evidence="6 7">
    <name type="scientific">Symbiodinium natans</name>
    <dbReference type="NCBI Taxonomy" id="878477"/>
    <lineage>
        <taxon>Eukaryota</taxon>
        <taxon>Sar</taxon>
        <taxon>Alveolata</taxon>
        <taxon>Dinophyceae</taxon>
        <taxon>Suessiales</taxon>
        <taxon>Symbiodiniaceae</taxon>
        <taxon>Symbiodinium</taxon>
    </lineage>
</organism>
<accession>A0A812V0H2</accession>
<gene>
    <name evidence="6" type="ORF">SNAT2548_LOCUS33832</name>
</gene>
<name>A0A812V0H2_9DINO</name>
<dbReference type="PANTHER" id="PTHR44103">
    <property type="entry name" value="PROPROTEIN CONVERTASE P"/>
    <property type="match status" value="1"/>
</dbReference>
<evidence type="ECO:0000259" key="5">
    <source>
        <dbReference type="PROSITE" id="PS01186"/>
    </source>
</evidence>
<reference evidence="6" key="1">
    <citation type="submission" date="2021-02" db="EMBL/GenBank/DDBJ databases">
        <authorList>
            <person name="Dougan E. K."/>
            <person name="Rhodes N."/>
            <person name="Thang M."/>
            <person name="Chan C."/>
        </authorList>
    </citation>
    <scope>NUCLEOTIDE SEQUENCE</scope>
</reference>
<dbReference type="Proteomes" id="UP000604046">
    <property type="component" value="Unassembled WGS sequence"/>
</dbReference>
<dbReference type="InterPro" id="IPR013517">
    <property type="entry name" value="FG-GAP"/>
</dbReference>
<dbReference type="EMBL" id="CAJNDS010002779">
    <property type="protein sequence ID" value="CAE7594378.1"/>
    <property type="molecule type" value="Genomic_DNA"/>
</dbReference>
<dbReference type="InterPro" id="IPR000742">
    <property type="entry name" value="EGF"/>
</dbReference>
<dbReference type="Gene3D" id="2.130.10.130">
    <property type="entry name" value="Integrin alpha, N-terminal"/>
    <property type="match status" value="3"/>
</dbReference>
<feature type="transmembrane region" description="Helical" evidence="2">
    <location>
        <begin position="783"/>
        <end position="804"/>
    </location>
</feature>
<keyword evidence="1 3" id="KW-0732">Signal</keyword>
<feature type="chain" id="PRO_5032493908" description="EGF-like domain-containing protein" evidence="3">
    <location>
        <begin position="29"/>
        <end position="1207"/>
    </location>
</feature>
<dbReference type="PANTHER" id="PTHR44103:SF1">
    <property type="entry name" value="PROPROTEIN CONVERTASE P"/>
    <property type="match status" value="1"/>
</dbReference>
<dbReference type="Gene3D" id="2.10.50.10">
    <property type="entry name" value="Tumor Necrosis Factor Receptor, subunit A, domain 2"/>
    <property type="match status" value="1"/>
</dbReference>
<feature type="domain" description="EGF-like" evidence="4 5">
    <location>
        <begin position="692"/>
        <end position="703"/>
    </location>
</feature>
<evidence type="ECO:0000259" key="4">
    <source>
        <dbReference type="PROSITE" id="PS00022"/>
    </source>
</evidence>
<dbReference type="InterPro" id="IPR028994">
    <property type="entry name" value="Integrin_alpha_N"/>
</dbReference>
<keyword evidence="2" id="KW-0812">Transmembrane</keyword>
<dbReference type="Pfam" id="PF13517">
    <property type="entry name" value="FG-GAP_3"/>
    <property type="match status" value="3"/>
</dbReference>
<dbReference type="OrthoDB" id="430657at2759"/>
<dbReference type="AlphaFoldDB" id="A0A812V0H2"/>
<feature type="transmembrane region" description="Helical" evidence="2">
    <location>
        <begin position="929"/>
        <end position="949"/>
    </location>
</feature>
<evidence type="ECO:0000256" key="2">
    <source>
        <dbReference type="SAM" id="Phobius"/>
    </source>
</evidence>
<dbReference type="PROSITE" id="PS01186">
    <property type="entry name" value="EGF_2"/>
    <property type="match status" value="1"/>
</dbReference>